<dbReference type="PANTHER" id="PTHR34069">
    <property type="entry name" value="3-OXOACYL-[ACYL-CARRIER-PROTEIN] SYNTHASE 3"/>
    <property type="match status" value="1"/>
</dbReference>
<dbReference type="PANTHER" id="PTHR34069:SF2">
    <property type="entry name" value="BETA-KETOACYL-[ACYL-CARRIER-PROTEIN] SYNTHASE III"/>
    <property type="match status" value="1"/>
</dbReference>
<dbReference type="EMBL" id="CP006763">
    <property type="protein sequence ID" value="AGY77787.1"/>
    <property type="molecule type" value="Genomic_DNA"/>
</dbReference>
<dbReference type="Proteomes" id="UP000017590">
    <property type="component" value="Chromosome"/>
</dbReference>
<organism evidence="4 5">
    <name type="scientific">Clostridium autoethanogenum DSM 10061</name>
    <dbReference type="NCBI Taxonomy" id="1341692"/>
    <lineage>
        <taxon>Bacteria</taxon>
        <taxon>Bacillati</taxon>
        <taxon>Bacillota</taxon>
        <taxon>Clostridia</taxon>
        <taxon>Eubacteriales</taxon>
        <taxon>Clostridiaceae</taxon>
        <taxon>Clostridium</taxon>
    </lineage>
</organism>
<gene>
    <name evidence="4" type="ORF">CAETHG_3584</name>
</gene>
<evidence type="ECO:0000259" key="3">
    <source>
        <dbReference type="Pfam" id="PF08541"/>
    </source>
</evidence>
<evidence type="ECO:0000256" key="1">
    <source>
        <dbReference type="ARBA" id="ARBA00022679"/>
    </source>
</evidence>
<keyword evidence="5" id="KW-1185">Reference proteome</keyword>
<reference evidence="5" key="1">
    <citation type="journal article" date="2014" name="Biotechnol. Biofuels">
        <title>Comparison of single-molecule sequencing and hybrid approaches for finishing the genome of Clostridium autoethanogenum and analysis of CRISPR systems in industrial relevant Clostridia.</title>
        <authorList>
            <person name="Brown S.D."/>
            <person name="Nagaraju S."/>
            <person name="Utturkar S."/>
            <person name="De Tissera S."/>
            <person name="Segovia S."/>
            <person name="Mitchell W."/>
            <person name="Land M.L."/>
            <person name="Dassanayake A."/>
            <person name="Kopke M."/>
        </authorList>
    </citation>
    <scope>NUCLEOTIDE SEQUENCE [LARGE SCALE GENOMIC DNA]</scope>
    <source>
        <strain evidence="5">DSM 10061</strain>
    </source>
</reference>
<feature type="domain" description="Beta-ketoacyl-[acyl-carrier-protein] synthase III C-terminal" evidence="3">
    <location>
        <begin position="226"/>
        <end position="312"/>
    </location>
</feature>
<sequence length="361" mass="38736">MNKVGIISYGVSLPKKRLAVEEIIELWQNSSLDLIKNKQGVKERGVLGFDEDCNTFSVAAAKEAFKQNGNAKEIGALYYGTCTNPYDSRPSSTIVQEALDMDYTTKCVDVQFSTKSGTTAMINAMAMVGSGISDKAMAIGVDTINRHTAPGDLLEPYASSGACAVVLGTEEVIATIDGIESYSFDLSDGFRVEGERYIRSGMLLGSAKNEVGLYANTVKAGQNLMKKLGSKPEDYKYAVFQQNTPRTSYGIAGKLGFTKEQVAPSIYADAIGDTGSASAMIGLAKVLDVAKPGDKILVVSYGFGAGADAIALTVTDAINQIRGKAKTIQSLVENKTMVDYKTAIKSEYKYIRHSYPLNAYL</sequence>
<evidence type="ECO:0000313" key="4">
    <source>
        <dbReference type="EMBL" id="AGY77787.1"/>
    </source>
</evidence>
<dbReference type="GO" id="GO:0004421">
    <property type="term" value="F:hydroxymethylglutaryl-CoA synthase activity"/>
    <property type="evidence" value="ECO:0007669"/>
    <property type="project" value="UniProtKB-EC"/>
</dbReference>
<proteinExistence type="predicted"/>
<protein>
    <submittedName>
        <fullName evidence="4">Hydroxymethylglutaryl-CoA synthase</fullName>
        <ecNumber evidence="4">2.3.3.10</ecNumber>
    </submittedName>
</protein>
<evidence type="ECO:0000313" key="5">
    <source>
        <dbReference type="Proteomes" id="UP000017590"/>
    </source>
</evidence>
<dbReference type="SUPFAM" id="SSF53901">
    <property type="entry name" value="Thiolase-like"/>
    <property type="match status" value="1"/>
</dbReference>
<accession>A0ABN4BJ64</accession>
<evidence type="ECO:0000256" key="2">
    <source>
        <dbReference type="ARBA" id="ARBA00023315"/>
    </source>
</evidence>
<dbReference type="InterPro" id="IPR016039">
    <property type="entry name" value="Thiolase-like"/>
</dbReference>
<dbReference type="InterPro" id="IPR013747">
    <property type="entry name" value="ACP_syn_III_C"/>
</dbReference>
<dbReference type="EC" id="2.3.3.10" evidence="4"/>
<dbReference type="Pfam" id="PF08541">
    <property type="entry name" value="ACP_syn_III_C"/>
    <property type="match status" value="1"/>
</dbReference>
<keyword evidence="1 4" id="KW-0808">Transferase</keyword>
<dbReference type="NCBIfam" id="NF003274">
    <property type="entry name" value="PRK04262.1"/>
    <property type="match status" value="1"/>
</dbReference>
<name>A0ABN4BJ64_9CLOT</name>
<dbReference type="RefSeq" id="WP_023163256.1">
    <property type="nucleotide sequence ID" value="NC_022592.1"/>
</dbReference>
<dbReference type="CDD" id="cd00827">
    <property type="entry name" value="init_cond_enzymes"/>
    <property type="match status" value="1"/>
</dbReference>
<dbReference type="Gene3D" id="3.40.47.10">
    <property type="match status" value="1"/>
</dbReference>
<keyword evidence="2 4" id="KW-0012">Acyltransferase</keyword>